<reference evidence="5" key="1">
    <citation type="submission" date="2021-03" db="EMBL/GenBank/DDBJ databases">
        <title>Acanthopleuribacteraceae sp. M133.</title>
        <authorList>
            <person name="Wang G."/>
        </authorList>
    </citation>
    <scope>NUCLEOTIDE SEQUENCE</scope>
    <source>
        <strain evidence="5">M133</strain>
    </source>
</reference>
<feature type="domain" description="4Fe-4S ferredoxin-type" evidence="4">
    <location>
        <begin position="158"/>
        <end position="188"/>
    </location>
</feature>
<keyword evidence="1" id="KW-0479">Metal-binding</keyword>
<evidence type="ECO:0000256" key="3">
    <source>
        <dbReference type="ARBA" id="ARBA00023014"/>
    </source>
</evidence>
<dbReference type="PROSITE" id="PS51379">
    <property type="entry name" value="4FE4S_FER_2"/>
    <property type="match status" value="2"/>
</dbReference>
<dbReference type="PROSITE" id="PS00198">
    <property type="entry name" value="4FE4S_FER_1"/>
    <property type="match status" value="2"/>
</dbReference>
<keyword evidence="6" id="KW-1185">Reference proteome</keyword>
<gene>
    <name evidence="5" type="ORF">J3U87_18205</name>
</gene>
<dbReference type="SUPFAM" id="SSF54862">
    <property type="entry name" value="4Fe-4S ferredoxins"/>
    <property type="match status" value="1"/>
</dbReference>
<feature type="domain" description="4Fe-4S ferredoxin-type" evidence="4">
    <location>
        <begin position="45"/>
        <end position="75"/>
    </location>
</feature>
<name>A0A8A4TFK8_SULCO</name>
<dbReference type="AlphaFoldDB" id="A0A8A4TFK8"/>
<evidence type="ECO:0000313" key="5">
    <source>
        <dbReference type="EMBL" id="QTD47531.1"/>
    </source>
</evidence>
<dbReference type="EMBL" id="CP071793">
    <property type="protein sequence ID" value="QTD47531.1"/>
    <property type="molecule type" value="Genomic_DNA"/>
</dbReference>
<accession>A0A8A4TFK8</accession>
<evidence type="ECO:0000259" key="4">
    <source>
        <dbReference type="PROSITE" id="PS51379"/>
    </source>
</evidence>
<dbReference type="GO" id="GO:0051536">
    <property type="term" value="F:iron-sulfur cluster binding"/>
    <property type="evidence" value="ECO:0007669"/>
    <property type="project" value="UniProtKB-KW"/>
</dbReference>
<organism evidence="5 6">
    <name type="scientific">Sulfidibacter corallicola</name>
    <dbReference type="NCBI Taxonomy" id="2818388"/>
    <lineage>
        <taxon>Bacteria</taxon>
        <taxon>Pseudomonadati</taxon>
        <taxon>Acidobacteriota</taxon>
        <taxon>Holophagae</taxon>
        <taxon>Acanthopleuribacterales</taxon>
        <taxon>Acanthopleuribacteraceae</taxon>
        <taxon>Sulfidibacter</taxon>
    </lineage>
</organism>
<dbReference type="Gene3D" id="3.30.70.20">
    <property type="match status" value="2"/>
</dbReference>
<dbReference type="Proteomes" id="UP000663929">
    <property type="component" value="Chromosome"/>
</dbReference>
<evidence type="ECO:0000256" key="2">
    <source>
        <dbReference type="ARBA" id="ARBA00023004"/>
    </source>
</evidence>
<keyword evidence="2" id="KW-0408">Iron</keyword>
<dbReference type="InterPro" id="IPR017900">
    <property type="entry name" value="4Fe4S_Fe_S_CS"/>
</dbReference>
<dbReference type="KEGG" id="scor:J3U87_18205"/>
<evidence type="ECO:0000256" key="1">
    <source>
        <dbReference type="ARBA" id="ARBA00022723"/>
    </source>
</evidence>
<dbReference type="Pfam" id="PF00037">
    <property type="entry name" value="Fer4"/>
    <property type="match status" value="2"/>
</dbReference>
<dbReference type="InterPro" id="IPR017896">
    <property type="entry name" value="4Fe4S_Fe-S-bd"/>
</dbReference>
<proteinExistence type="predicted"/>
<sequence>MASQDPHNRRGFLGEFFSVFRKGISNQVDRKLGKMLDAPIRPPGALEEIEFLATCTRCSACIEVCPYSAIKRQPIESGLSANAPFIQPDEQACRLCDDFPCIGACEPGALRPLPDGRVDMGHAVVRESFCQTYEDKVCTLCYDACPYPEQAIVIGDDFHPQVLEACVGCGLCEQHCPVHPSGIKVESPVRLRAKKVERETYFGWFDAREDASPPKEK</sequence>
<dbReference type="GO" id="GO:0046872">
    <property type="term" value="F:metal ion binding"/>
    <property type="evidence" value="ECO:0007669"/>
    <property type="project" value="UniProtKB-KW"/>
</dbReference>
<dbReference type="CDD" id="cd16373">
    <property type="entry name" value="DMSOR_beta_like"/>
    <property type="match status" value="1"/>
</dbReference>
<dbReference type="RefSeq" id="WP_237377200.1">
    <property type="nucleotide sequence ID" value="NZ_CP071793.1"/>
</dbReference>
<evidence type="ECO:0000313" key="6">
    <source>
        <dbReference type="Proteomes" id="UP000663929"/>
    </source>
</evidence>
<protein>
    <submittedName>
        <fullName evidence="5">4Fe-4S dicluster domain-containing protein</fullName>
    </submittedName>
</protein>
<keyword evidence="3" id="KW-0411">Iron-sulfur</keyword>